<name>A0A382VLI7_9ZZZZ</name>
<dbReference type="SUPFAM" id="SSF51735">
    <property type="entry name" value="NAD(P)-binding Rossmann-fold domains"/>
    <property type="match status" value="1"/>
</dbReference>
<gene>
    <name evidence="2" type="ORF">METZ01_LOCUS399749</name>
</gene>
<dbReference type="InterPro" id="IPR002347">
    <property type="entry name" value="SDR_fam"/>
</dbReference>
<proteinExistence type="inferred from homology"/>
<protein>
    <recommendedName>
        <fullName evidence="3">3-oxoacyl-ACP reductase</fullName>
    </recommendedName>
</protein>
<dbReference type="InterPro" id="IPR036291">
    <property type="entry name" value="NAD(P)-bd_dom_sf"/>
</dbReference>
<reference evidence="2" key="1">
    <citation type="submission" date="2018-05" db="EMBL/GenBank/DDBJ databases">
        <authorList>
            <person name="Lanie J.A."/>
            <person name="Ng W.-L."/>
            <person name="Kazmierczak K.M."/>
            <person name="Andrzejewski T.M."/>
            <person name="Davidsen T.M."/>
            <person name="Wayne K.J."/>
            <person name="Tettelin H."/>
            <person name="Glass J.I."/>
            <person name="Rusch D."/>
            <person name="Podicherti R."/>
            <person name="Tsui H.-C.T."/>
            <person name="Winkler M.E."/>
        </authorList>
    </citation>
    <scope>NUCLEOTIDE SEQUENCE</scope>
</reference>
<dbReference type="AlphaFoldDB" id="A0A382VLI7"/>
<dbReference type="Gene3D" id="3.40.50.720">
    <property type="entry name" value="NAD(P)-binding Rossmann-like Domain"/>
    <property type="match status" value="1"/>
</dbReference>
<dbReference type="PANTHER" id="PTHR42879">
    <property type="entry name" value="3-OXOACYL-(ACYL-CARRIER-PROTEIN) REDUCTASE"/>
    <property type="match status" value="1"/>
</dbReference>
<sequence length="235" mass="24879">MKTEKRVAIVTGAGRGMGASVARVLSNNGYQLVLLSNTGGAEILATELGCVGVTGSVTSEKDMELLVETCMSNYGRVDGVVNSTGHPPKGPLLELTDDHWKSGMDLVFMNVVKMARVVTPYMLKEGGGSIVNISTFAAYEPDPGFPISVCMRAALGSFTKLYATEYAPQGIRMNNILPGFIDSYPMEEKIVGKIPIGRYGKVSEIGATALFLLSTGSGYITGQNIRVDGGITRGV</sequence>
<dbReference type="PRINTS" id="PR00081">
    <property type="entry name" value="GDHRDH"/>
</dbReference>
<dbReference type="PANTHER" id="PTHR42879:SF6">
    <property type="entry name" value="NADPH-DEPENDENT REDUCTASE BACG"/>
    <property type="match status" value="1"/>
</dbReference>
<evidence type="ECO:0000313" key="2">
    <source>
        <dbReference type="EMBL" id="SVD46895.1"/>
    </source>
</evidence>
<dbReference type="Pfam" id="PF13561">
    <property type="entry name" value="adh_short_C2"/>
    <property type="match status" value="1"/>
</dbReference>
<dbReference type="InterPro" id="IPR050259">
    <property type="entry name" value="SDR"/>
</dbReference>
<evidence type="ECO:0000256" key="1">
    <source>
        <dbReference type="ARBA" id="ARBA00006484"/>
    </source>
</evidence>
<comment type="similarity">
    <text evidence="1">Belongs to the short-chain dehydrogenases/reductases (SDR) family.</text>
</comment>
<accession>A0A382VLI7</accession>
<dbReference type="EMBL" id="UINC01152622">
    <property type="protein sequence ID" value="SVD46895.1"/>
    <property type="molecule type" value="Genomic_DNA"/>
</dbReference>
<evidence type="ECO:0008006" key="3">
    <source>
        <dbReference type="Google" id="ProtNLM"/>
    </source>
</evidence>
<organism evidence="2">
    <name type="scientific">marine metagenome</name>
    <dbReference type="NCBI Taxonomy" id="408172"/>
    <lineage>
        <taxon>unclassified sequences</taxon>
        <taxon>metagenomes</taxon>
        <taxon>ecological metagenomes</taxon>
    </lineage>
</organism>